<feature type="chain" id="PRO_5026663093" evidence="4">
    <location>
        <begin position="40"/>
        <end position="2153"/>
    </location>
</feature>
<dbReference type="Gene3D" id="2.60.40.3440">
    <property type="match status" value="2"/>
</dbReference>
<dbReference type="PANTHER" id="PTHR32208:SF21">
    <property type="entry name" value="LOW QUALITY PROTEIN: ALDEHYDE OXIDASE GLOX-LIKE"/>
    <property type="match status" value="1"/>
</dbReference>
<dbReference type="Proteomes" id="UP000473525">
    <property type="component" value="Unassembled WGS sequence"/>
</dbReference>
<dbReference type="Gene3D" id="2.60.40.10">
    <property type="entry name" value="Immunoglobulins"/>
    <property type="match status" value="4"/>
</dbReference>
<dbReference type="InterPro" id="IPR032109">
    <property type="entry name" value="Big_3_5"/>
</dbReference>
<feature type="region of interest" description="Disordered" evidence="3">
    <location>
        <begin position="1891"/>
        <end position="1912"/>
    </location>
</feature>
<dbReference type="Gene3D" id="2.60.120.200">
    <property type="match status" value="3"/>
</dbReference>
<sequence>MLRRSVREPGGRLRRILLSAVALSMALVAVPAMSTPAAAAAGDDEVLKVLLFYKDNFHASHVQARQAINALAAELAAENSLSLQVQETQDPAAFTPENLATVDTLVFAQTGGVLFNTAQRAALESYIRGGGGFAGMHYTGWSVGQSEHDVNPFYLQLVGAMSEGHPEDPGVRPGRVVLKAVGHPLTAGLPAEITRSDEWYDWTVNPAQNVRTLLEADETSYGMGRQGSSHPITWCQEIDAGRSWYTGMGHEGTAYSEPFMRAQLKKGIAYAAGLLEADCSPPAKDDAGSWSGVTPWPLVPINMALTPDGKVQSFGSVGGWGNDTAPYDWTGNGSVTQGGQMEFDVWDPAQPRTLANVNAGLQANNTYTDLFCSMQVQNPHTGATFTVGGDDSLGGNAPNDAAIGVTSYQTGKGMRDEAPMNYPRWYPTGTTTADGDIVVQGGSIRGGPGGAGVLTPEVYRPDQGSGWQLLTGAKSAFAYGDGGNGNGPDENRWWYPRAFVAPGSGKIFTISGTAMFELDPSGTGTLTPRGTLPSSVANQGTDGNPVGATSTAAMYRPGKILQVGGGWWANGGGPDGARAGFTVDITGGTENPVVTATQPMQYKRHWATATVLPDGDVIVTGGSRENNGNGGYVTNAEIWDPDTGEWTTVETPYEHARLYHSSALLLPDGRLMVGGGGAPGPRNYTDVEYYSPSYLFDGDAPAVRPVITSAPKKVGYDGSFQVSTPDSVSRVTLVRNGSVTHGFNNDQNFQDLEFSQAGGTVTIDAPQDGTYAPPGSYMLFVFDADGTPSVAKIIDIDPTVAMDQRSPKVVDQFEYPKLPAEWRGANPPNTIDVAPGNGRIAPWVVDSQVQLVRGTVATNGGLGGTGYQLALGQSGSIERTLQGLDPGREYRLSLRYARDSRSAAGLGSASAQLSVGSLDTTLTATADNPSQGTNDTTYATFVGTFTADQRSERLSLTGSGAGAGLMIDDLVVIGEDPGLADAPVHYEFEEGTGTTAANTGTDDSVGSGTLVGTTGWSANGTFGNALDLKGGSNANTVDLPDNLLQGEDAFTTSFWVRPDTKGNWINLFHIGDGLADAGSFFQIQMQTQAAGNTGLAATFKAKGSALQERVYAAPTKDVTANQWNHVVFTRDGAVGTLYLNGVQIASRSDLTIDMTDVGPTTNNWLGRNGYPDPSYDGLMDDVRLYTTSLGAADVASLYADGSSLRTTTTVAVSPASPSAFGEPLSVSTTVDGSDDQPAEGQVELWVDDARVGSPADLVDGAVTFPDVTLTRGDHEVEVRYLPADGWRGSSATVSHTVLRPPPAPGVPVHYTFDAVGGGTEANAGTDASVGAATLNPAWRTAAGKFGGAVDLPGGAAATANHVVLPNNIGQDLEDEFSVSIWANPRALPNWVPLLQIGSSTDTFFLLQSATQAAGNTGFAATFKQAGNATQERLTLGNGGAAANDELPLNEWTHVVFTMSGSTGKIYFDGQLVGTRTDFSLGIDDVGIGGTTTANMIGGTSWPDQRWNGKVDDFRLYGHELSPEEVTDLYEGPPPPVTPVASGERYTADQGQALVVAAPGVLGNDVDADSEELTAVGATQPDHGGLALNGDGSFTYTPDAGFAGADTFTYRASDGEHESEPATVTIVVAPAPAVDAPQVRYALDEGTGATAENTGFDDSVGAAELGGTTAWAEDEELGTVVDLPGGASATGNHIDLPDNLDQDLSDEFSVSIWTNPRALPNWVPLLQIGSSTDSFFLLQSNTQAGPANSASGFAATFKAPGNPVQERLTLGAGNDLPLNEWTHVVFTMNGETGRLYFDGELVGTRTDFTLDIGDIGAGGNTTANMIGGTSWPDPRWNGLVDDFRMYGHELSPDEVTELFEGPPPNTAPVATADAYSTKQGTALSVAAPGVLGNDTDADADPVTATGVTQPGHGSVTLAGNGSLTYTPAAGFHGTDTFSYRATDGTAESAPATVTITVTEVSTTPPPPAPESTTIAGSVPTFTFGKAGTVSATVTPATATGTVTVSLGSTVLGTGTVAGGKVSIALPARSLQPGGHTLTLRYAGDAQHQASSATTVVTVRKASPTITVQGPASVRTGTRAVVRVTVTAPDQVAVTGKVTIRVRGGGTLTGTLRGGKVTFRLPKATRPGRLKITATYEGSALVSKAVRTDTIRVRR</sequence>
<dbReference type="Gene3D" id="3.40.50.880">
    <property type="match status" value="1"/>
</dbReference>
<dbReference type="Pfam" id="PF06283">
    <property type="entry name" value="ThuA"/>
    <property type="match status" value="1"/>
</dbReference>
<dbReference type="EMBL" id="WSEK01000004">
    <property type="protein sequence ID" value="MVQ49870.1"/>
    <property type="molecule type" value="Genomic_DNA"/>
</dbReference>
<dbReference type="InterPro" id="IPR011043">
    <property type="entry name" value="Gal_Oxase/kelch_b-propeller"/>
</dbReference>
<keyword evidence="7" id="KW-1185">Reference proteome</keyword>
<dbReference type="Pfam" id="PF16640">
    <property type="entry name" value="Big_3_5"/>
    <property type="match status" value="1"/>
</dbReference>
<dbReference type="Pfam" id="PF09118">
    <property type="entry name" value="GO-like_E_set"/>
    <property type="match status" value="1"/>
</dbReference>
<comment type="caution">
    <text evidence="6">The sequence shown here is derived from an EMBL/GenBank/DDBJ whole genome shotgun (WGS) entry which is preliminary data.</text>
</comment>
<evidence type="ECO:0000256" key="4">
    <source>
        <dbReference type="SAM" id="SignalP"/>
    </source>
</evidence>
<reference evidence="6 7" key="1">
    <citation type="submission" date="2019-12" db="EMBL/GenBank/DDBJ databases">
        <authorList>
            <person name="Huq M.A."/>
        </authorList>
    </citation>
    <scope>NUCLEOTIDE SEQUENCE [LARGE SCALE GENOMIC DNA]</scope>
    <source>
        <strain evidence="6 7">MAH-18</strain>
    </source>
</reference>
<dbReference type="CDD" id="cd02851">
    <property type="entry name" value="E_set_GO_C"/>
    <property type="match status" value="1"/>
</dbReference>
<evidence type="ECO:0000256" key="2">
    <source>
        <dbReference type="ARBA" id="ARBA00023157"/>
    </source>
</evidence>
<dbReference type="InterPro" id="IPR013783">
    <property type="entry name" value="Ig-like_fold"/>
</dbReference>
<dbReference type="InterPro" id="IPR006558">
    <property type="entry name" value="LamG-like"/>
</dbReference>
<evidence type="ECO:0000256" key="3">
    <source>
        <dbReference type="SAM" id="MobiDB-lite"/>
    </source>
</evidence>
<dbReference type="InterPro" id="IPR013320">
    <property type="entry name" value="ConA-like_dom_sf"/>
</dbReference>
<dbReference type="PROSITE" id="PS51318">
    <property type="entry name" value="TAT"/>
    <property type="match status" value="1"/>
</dbReference>
<feature type="domain" description="LamG-like jellyroll fold" evidence="5">
    <location>
        <begin position="1048"/>
        <end position="1192"/>
    </location>
</feature>
<gene>
    <name evidence="6" type="ORF">GON03_11805</name>
</gene>
<proteinExistence type="predicted"/>
<keyword evidence="1 4" id="KW-0732">Signal</keyword>
<dbReference type="SUPFAM" id="SSF49899">
    <property type="entry name" value="Concanavalin A-like lectins/glucanases"/>
    <property type="match status" value="3"/>
</dbReference>
<dbReference type="PANTHER" id="PTHR32208">
    <property type="entry name" value="SECRETED PROTEIN-RELATED"/>
    <property type="match status" value="1"/>
</dbReference>
<dbReference type="NCBIfam" id="NF012211">
    <property type="entry name" value="tand_rpt_95"/>
    <property type="match status" value="2"/>
</dbReference>
<dbReference type="Pfam" id="PF13385">
    <property type="entry name" value="Laminin_G_3"/>
    <property type="match status" value="3"/>
</dbReference>
<dbReference type="SUPFAM" id="SSF50965">
    <property type="entry name" value="Galactose oxidase, central domain"/>
    <property type="match status" value="1"/>
</dbReference>
<dbReference type="InterPro" id="IPR006311">
    <property type="entry name" value="TAT_signal"/>
</dbReference>
<dbReference type="Pfam" id="PF17963">
    <property type="entry name" value="Big_9"/>
    <property type="match status" value="2"/>
</dbReference>
<organism evidence="6 7">
    <name type="scientific">Nocardioides agri</name>
    <dbReference type="NCBI Taxonomy" id="2682843"/>
    <lineage>
        <taxon>Bacteria</taxon>
        <taxon>Bacillati</taxon>
        <taxon>Actinomycetota</taxon>
        <taxon>Actinomycetes</taxon>
        <taxon>Propionibacteriales</taxon>
        <taxon>Nocardioidaceae</taxon>
        <taxon>Nocardioides</taxon>
    </lineage>
</organism>
<protein>
    <submittedName>
        <fullName evidence="6">Tandem-95 repeat protein</fullName>
    </submittedName>
</protein>
<dbReference type="Gene3D" id="2.130.10.80">
    <property type="entry name" value="Galactose oxidase/kelch, beta-propeller"/>
    <property type="match status" value="1"/>
</dbReference>
<feature type="signal peptide" evidence="4">
    <location>
        <begin position="1"/>
        <end position="39"/>
    </location>
</feature>
<dbReference type="InterPro" id="IPR015202">
    <property type="entry name" value="GO-like_E_set"/>
</dbReference>
<dbReference type="InterPro" id="IPR029062">
    <property type="entry name" value="Class_I_gatase-like"/>
</dbReference>
<keyword evidence="2" id="KW-1015">Disulfide bond</keyword>
<evidence type="ECO:0000313" key="7">
    <source>
        <dbReference type="Proteomes" id="UP000473525"/>
    </source>
</evidence>
<dbReference type="InterPro" id="IPR037293">
    <property type="entry name" value="Gal_Oxidase_central_sf"/>
</dbReference>
<dbReference type="SUPFAM" id="SSF81296">
    <property type="entry name" value="E set domains"/>
    <property type="match status" value="1"/>
</dbReference>
<dbReference type="GO" id="GO:0005975">
    <property type="term" value="P:carbohydrate metabolic process"/>
    <property type="evidence" value="ECO:0007669"/>
    <property type="project" value="UniProtKB-ARBA"/>
</dbReference>
<evidence type="ECO:0000259" key="5">
    <source>
        <dbReference type="SMART" id="SM00560"/>
    </source>
</evidence>
<dbReference type="SMART" id="SM00560">
    <property type="entry name" value="LamGL"/>
    <property type="match status" value="2"/>
</dbReference>
<feature type="domain" description="LamG-like jellyroll fold" evidence="5">
    <location>
        <begin position="1705"/>
        <end position="1852"/>
    </location>
</feature>
<dbReference type="SUPFAM" id="SSF52317">
    <property type="entry name" value="Class I glutamine amidotransferase-like"/>
    <property type="match status" value="1"/>
</dbReference>
<accession>A0A6L6XRQ8</accession>
<evidence type="ECO:0000313" key="6">
    <source>
        <dbReference type="EMBL" id="MVQ49870.1"/>
    </source>
</evidence>
<name>A0A6L6XRQ8_9ACTN</name>
<dbReference type="RefSeq" id="WP_157342715.1">
    <property type="nucleotide sequence ID" value="NZ_WSEK01000004.1"/>
</dbReference>
<evidence type="ECO:0000256" key="1">
    <source>
        <dbReference type="ARBA" id="ARBA00022729"/>
    </source>
</evidence>
<dbReference type="InterPro" id="IPR029010">
    <property type="entry name" value="ThuA-like"/>
</dbReference>
<dbReference type="InterPro" id="IPR014756">
    <property type="entry name" value="Ig_E-set"/>
</dbReference>